<evidence type="ECO:0008006" key="3">
    <source>
        <dbReference type="Google" id="ProtNLM"/>
    </source>
</evidence>
<gene>
    <name evidence="1" type="ORF">DID88_008360</name>
</gene>
<proteinExistence type="predicted"/>
<dbReference type="InterPro" id="IPR011990">
    <property type="entry name" value="TPR-like_helical_dom_sf"/>
</dbReference>
<evidence type="ECO:0000313" key="1">
    <source>
        <dbReference type="EMBL" id="RAL67607.1"/>
    </source>
</evidence>
<name>A0A395J558_9HELO</name>
<dbReference type="OrthoDB" id="626167at2759"/>
<dbReference type="AlphaFoldDB" id="A0A395J558"/>
<comment type="caution">
    <text evidence="1">The sequence shown here is derived from an EMBL/GenBank/DDBJ whole genome shotgun (WGS) entry which is preliminary data.</text>
</comment>
<dbReference type="SUPFAM" id="SSF48452">
    <property type="entry name" value="TPR-like"/>
    <property type="match status" value="1"/>
</dbReference>
<dbReference type="EMBL" id="QKRW01000003">
    <property type="protein sequence ID" value="RAL67607.1"/>
    <property type="molecule type" value="Genomic_DNA"/>
</dbReference>
<dbReference type="Proteomes" id="UP000249056">
    <property type="component" value="Unassembled WGS sequence"/>
</dbReference>
<protein>
    <recommendedName>
        <fullName evidence="3">Kinesin light chain</fullName>
    </recommendedName>
</protein>
<evidence type="ECO:0000313" key="2">
    <source>
        <dbReference type="Proteomes" id="UP000249056"/>
    </source>
</evidence>
<keyword evidence="2" id="KW-1185">Reference proteome</keyword>
<organism evidence="1 2">
    <name type="scientific">Monilinia fructigena</name>
    <dbReference type="NCBI Taxonomy" id="38457"/>
    <lineage>
        <taxon>Eukaryota</taxon>
        <taxon>Fungi</taxon>
        <taxon>Dikarya</taxon>
        <taxon>Ascomycota</taxon>
        <taxon>Pezizomycotina</taxon>
        <taxon>Leotiomycetes</taxon>
        <taxon>Helotiales</taxon>
        <taxon>Sclerotiniaceae</taxon>
        <taxon>Monilinia</taxon>
    </lineage>
</organism>
<sequence length="209" mass="23981">MAKTMARRSFERENMFRWDETSSKSCDIKEGVYHILSSLVLNEEALIISRQLYQVNLRIDRPKSVKTVRSKAMLWKSLRILGNLEKAERLQRETLEYDIEDKDEDDSVSIESTIELAEILQGSDELDKAEVLWRNIIEIQAEIMGESHPGTLKSKIALTRVLIKVAKINEANEVFTGMLDTMGTWAVVWGDDEEMDRAFILTELVGTLT</sequence>
<reference evidence="1 2" key="1">
    <citation type="submission" date="2018-06" db="EMBL/GenBank/DDBJ databases">
        <title>Genome Sequence of the Brown Rot Fungal Pathogen Monilinia fructigena.</title>
        <authorList>
            <person name="Landi L."/>
            <person name="De Miccolis Angelini R.M."/>
            <person name="Pollastro S."/>
            <person name="Abate D."/>
            <person name="Faretra F."/>
            <person name="Romanazzi G."/>
        </authorList>
    </citation>
    <scope>NUCLEOTIDE SEQUENCE [LARGE SCALE GENOMIC DNA]</scope>
    <source>
        <strain evidence="1 2">Mfrg269</strain>
    </source>
</reference>
<accession>A0A395J558</accession>
<dbReference type="Gene3D" id="1.25.40.10">
    <property type="entry name" value="Tetratricopeptide repeat domain"/>
    <property type="match status" value="1"/>
</dbReference>